<feature type="transmembrane region" description="Helical" evidence="10">
    <location>
        <begin position="123"/>
        <end position="140"/>
    </location>
</feature>
<dbReference type="EMBL" id="WOTH01000004">
    <property type="protein sequence ID" value="NHO53030.1"/>
    <property type="molecule type" value="Genomic_DNA"/>
</dbReference>
<feature type="transmembrane region" description="Helical" evidence="10">
    <location>
        <begin position="321"/>
        <end position="342"/>
    </location>
</feature>
<keyword evidence="3 10" id="KW-0813">Transport</keyword>
<dbReference type="FunFam" id="1.10.3370.10:FF:000001">
    <property type="entry name" value="Preprotein translocase subunit SecY"/>
    <property type="match status" value="1"/>
</dbReference>
<accession>A0A967B3H1</accession>
<keyword evidence="10" id="KW-1003">Cell membrane</keyword>
<evidence type="ECO:0000256" key="13">
    <source>
        <dbReference type="RuleBase" id="RU004349"/>
    </source>
</evidence>
<dbReference type="GO" id="GO:0043952">
    <property type="term" value="P:protein transport by the Sec complex"/>
    <property type="evidence" value="ECO:0007669"/>
    <property type="project" value="UniProtKB-UniRule"/>
</dbReference>
<dbReference type="RefSeq" id="WP_166313169.1">
    <property type="nucleotide sequence ID" value="NZ_WOTH01000004.1"/>
</dbReference>
<dbReference type="PANTHER" id="PTHR10906">
    <property type="entry name" value="SECY/SEC61-ALPHA FAMILY MEMBER"/>
    <property type="match status" value="1"/>
</dbReference>
<evidence type="ECO:0000256" key="4">
    <source>
        <dbReference type="ARBA" id="ARBA00022692"/>
    </source>
</evidence>
<evidence type="ECO:0000256" key="9">
    <source>
        <dbReference type="ARBA" id="ARBA00039733"/>
    </source>
</evidence>
<dbReference type="GO" id="GO:0005886">
    <property type="term" value="C:plasma membrane"/>
    <property type="evidence" value="ECO:0007669"/>
    <property type="project" value="UniProtKB-SubCell"/>
</dbReference>
<evidence type="ECO:0000256" key="5">
    <source>
        <dbReference type="ARBA" id="ARBA00022927"/>
    </source>
</evidence>
<evidence type="ECO:0000256" key="2">
    <source>
        <dbReference type="ARBA" id="ARBA00005751"/>
    </source>
</evidence>
<reference evidence="14" key="1">
    <citation type="submission" date="2019-11" db="EMBL/GenBank/DDBJ databases">
        <title>Description of new Acetobacter species.</title>
        <authorList>
            <person name="Cleenwerck I."/>
            <person name="Sombolestani A.S."/>
        </authorList>
    </citation>
    <scope>NUCLEOTIDE SEQUENCE</scope>
    <source>
        <strain evidence="14">LMG 1626</strain>
    </source>
</reference>
<dbReference type="Proteomes" id="UP000597459">
    <property type="component" value="Unassembled WGS sequence"/>
</dbReference>
<comment type="caution">
    <text evidence="10">Lacks conserved residue(s) required for the propagation of feature annotation.</text>
</comment>
<organism evidence="14 15">
    <name type="scientific">Acetobacter estunensis</name>
    <dbReference type="NCBI Taxonomy" id="104097"/>
    <lineage>
        <taxon>Bacteria</taxon>
        <taxon>Pseudomonadati</taxon>
        <taxon>Pseudomonadota</taxon>
        <taxon>Alphaproteobacteria</taxon>
        <taxon>Acetobacterales</taxon>
        <taxon>Acetobacteraceae</taxon>
        <taxon>Acetobacter</taxon>
    </lineage>
</organism>
<keyword evidence="15" id="KW-1185">Reference proteome</keyword>
<dbReference type="SUPFAM" id="SSF103491">
    <property type="entry name" value="Preprotein translocase SecY subunit"/>
    <property type="match status" value="1"/>
</dbReference>
<feature type="transmembrane region" description="Helical" evidence="10">
    <location>
        <begin position="160"/>
        <end position="179"/>
    </location>
</feature>
<sequence length="453" mass="49259">MASAAEQLAANFNLGAFGKATELKKRIWFTLGALIVYRLGTYIPVPGIDAAVMGQLLAQHQGGILGMFDMFTGGALGRMTVFALNIMPYISASIIIQLMSTALPSMEALKKEGEQGRKKLNQYTRYLTVLIAFFQAYGIAVGLERMSTSGGSAVVDPGPFFVVSCVFTLVGGTMFLMWLGEQITSRGVGNGISLIIFAGIVANLPHAMATLFQLGYTGALSPFFVLVFLVLAAATIMFIVFMEQAQRRVVIQYPKRQMGNRVFGGEATHMPLKVNTAGVIPPIFASSVLLIPVTISGFMNAKGMPGWLSFLGQSLGQGQPLYMALYALMIVFFSYFYAAVTFNPEETADNLRKQGGFIPGIRPGGATAAYFDRILTRLTSIGALYLVLVCLLPQILISRYNVPFYFGGTSLIIIVSVTIDTVTQIQSHLVAHQYQGLIQRSRRSSPNRRSIRK</sequence>
<evidence type="ECO:0000256" key="1">
    <source>
        <dbReference type="ARBA" id="ARBA00004141"/>
    </source>
</evidence>
<feature type="transmembrane region" description="Helical" evidence="10">
    <location>
        <begin position="220"/>
        <end position="241"/>
    </location>
</feature>
<keyword evidence="4 10" id="KW-0812">Transmembrane</keyword>
<comment type="subcellular location">
    <subcellularLocation>
        <location evidence="10">Cell membrane</location>
        <topology evidence="10">Multi-pass membrane protein</topology>
    </subcellularLocation>
    <subcellularLocation>
        <location evidence="1 12">Membrane</location>
        <topology evidence="1 12">Multi-pass membrane protein</topology>
    </subcellularLocation>
</comment>
<evidence type="ECO:0000256" key="11">
    <source>
        <dbReference type="RuleBase" id="RU000537"/>
    </source>
</evidence>
<dbReference type="PROSITE" id="PS00755">
    <property type="entry name" value="SECY_1"/>
    <property type="match status" value="1"/>
</dbReference>
<feature type="transmembrane region" description="Helical" evidence="10">
    <location>
        <begin position="402"/>
        <end position="419"/>
    </location>
</feature>
<dbReference type="AlphaFoldDB" id="A0A967B3H1"/>
<evidence type="ECO:0000256" key="12">
    <source>
        <dbReference type="RuleBase" id="RU003484"/>
    </source>
</evidence>
<dbReference type="InterPro" id="IPR026593">
    <property type="entry name" value="SecY"/>
</dbReference>
<keyword evidence="5 10" id="KW-0653">Protein transport</keyword>
<keyword evidence="7 10" id="KW-0811">Translocation</keyword>
<feature type="transmembrane region" description="Helical" evidence="10">
    <location>
        <begin position="279"/>
        <end position="301"/>
    </location>
</feature>
<feature type="transmembrane region" description="Helical" evidence="10">
    <location>
        <begin position="378"/>
        <end position="396"/>
    </location>
</feature>
<dbReference type="NCBIfam" id="TIGR00967">
    <property type="entry name" value="3a0501s007"/>
    <property type="match status" value="1"/>
</dbReference>
<dbReference type="PROSITE" id="PS00756">
    <property type="entry name" value="SECY_2"/>
    <property type="match status" value="1"/>
</dbReference>
<evidence type="ECO:0000313" key="15">
    <source>
        <dbReference type="Proteomes" id="UP000597459"/>
    </source>
</evidence>
<evidence type="ECO:0000256" key="3">
    <source>
        <dbReference type="ARBA" id="ARBA00022448"/>
    </source>
</evidence>
<gene>
    <name evidence="10 14" type="primary">secY</name>
    <name evidence="14" type="ORF">GOB87_03510</name>
</gene>
<evidence type="ECO:0000256" key="6">
    <source>
        <dbReference type="ARBA" id="ARBA00022989"/>
    </source>
</evidence>
<evidence type="ECO:0000256" key="7">
    <source>
        <dbReference type="ARBA" id="ARBA00023010"/>
    </source>
</evidence>
<dbReference type="GO" id="GO:0006605">
    <property type="term" value="P:protein targeting"/>
    <property type="evidence" value="ECO:0007669"/>
    <property type="project" value="UniProtKB-UniRule"/>
</dbReference>
<dbReference type="InterPro" id="IPR030659">
    <property type="entry name" value="SecY_CS"/>
</dbReference>
<feature type="transmembrane region" description="Helical" evidence="10">
    <location>
        <begin position="27"/>
        <end position="45"/>
    </location>
</feature>
<dbReference type="InterPro" id="IPR002208">
    <property type="entry name" value="SecY/SEC61-alpha"/>
</dbReference>
<dbReference type="Gene3D" id="1.10.3370.10">
    <property type="entry name" value="SecY subunit domain"/>
    <property type="match status" value="1"/>
</dbReference>
<comment type="subunit">
    <text evidence="10">Component of the Sec protein translocase complex. Heterotrimer consisting of SecY, SecE and SecG subunits. The heterotrimers can form oligomers, although 1 heterotrimer is thought to be able to translocate proteins. Interacts with the ribosome. Interacts with SecDF, and other proteins may be involved. Interacts with SecA.</text>
</comment>
<proteinExistence type="inferred from homology"/>
<dbReference type="HAMAP" id="MF_01465">
    <property type="entry name" value="SecY"/>
    <property type="match status" value="1"/>
</dbReference>
<comment type="similarity">
    <text evidence="2 10 13">Belongs to the SecY/SEC61-alpha family.</text>
</comment>
<comment type="function">
    <text evidence="10 11">The central subunit of the protein translocation channel SecYEG. Consists of two halves formed by TMs 1-5 and 6-10. These two domains form a lateral gate at the front which open onto the bilayer between TMs 2 and 7, and are clamped together by SecE at the back. The channel is closed by both a pore ring composed of hydrophobic SecY resides and a short helix (helix 2A) on the extracellular side of the membrane which forms a plug. The plug probably moves laterally to allow the channel to open. The ring and the pore may move independently.</text>
</comment>
<keyword evidence="8 10" id="KW-0472">Membrane</keyword>
<comment type="caution">
    <text evidence="14">The sequence shown here is derived from an EMBL/GenBank/DDBJ whole genome shotgun (WGS) entry which is preliminary data.</text>
</comment>
<name>A0A967B3H1_9PROT</name>
<protein>
    <recommendedName>
        <fullName evidence="9 10">Protein translocase subunit SecY</fullName>
    </recommendedName>
</protein>
<evidence type="ECO:0000313" key="14">
    <source>
        <dbReference type="EMBL" id="NHO53030.1"/>
    </source>
</evidence>
<evidence type="ECO:0000256" key="8">
    <source>
        <dbReference type="ARBA" id="ARBA00023136"/>
    </source>
</evidence>
<dbReference type="PIRSF" id="PIRSF004557">
    <property type="entry name" value="SecY"/>
    <property type="match status" value="1"/>
</dbReference>
<evidence type="ECO:0000256" key="10">
    <source>
        <dbReference type="HAMAP-Rule" id="MF_01465"/>
    </source>
</evidence>
<dbReference type="Pfam" id="PF00344">
    <property type="entry name" value="SecY"/>
    <property type="match status" value="1"/>
</dbReference>
<dbReference type="InterPro" id="IPR023201">
    <property type="entry name" value="SecY_dom_sf"/>
</dbReference>
<keyword evidence="6 10" id="KW-1133">Transmembrane helix</keyword>
<dbReference type="PRINTS" id="PR00303">
    <property type="entry name" value="SECYTRNLCASE"/>
</dbReference>
<feature type="transmembrane region" description="Helical" evidence="10">
    <location>
        <begin position="191"/>
        <end position="214"/>
    </location>
</feature>
<dbReference type="GO" id="GO:0065002">
    <property type="term" value="P:intracellular protein transmembrane transport"/>
    <property type="evidence" value="ECO:0007669"/>
    <property type="project" value="UniProtKB-UniRule"/>
</dbReference>